<keyword evidence="6 7" id="KW-0472">Membrane</keyword>
<feature type="transmembrane region" description="Helical" evidence="7">
    <location>
        <begin position="204"/>
        <end position="227"/>
    </location>
</feature>
<comment type="subcellular location">
    <subcellularLocation>
        <location evidence="1">Membrane</location>
    </subcellularLocation>
</comment>
<dbReference type="OrthoDB" id="19261at2759"/>
<reference evidence="10" key="1">
    <citation type="journal article" date="2020" name="Stud. Mycol.">
        <title>101 Dothideomycetes genomes: a test case for predicting lifestyles and emergence of pathogens.</title>
        <authorList>
            <person name="Haridas S."/>
            <person name="Albert R."/>
            <person name="Binder M."/>
            <person name="Bloem J."/>
            <person name="Labutti K."/>
            <person name="Salamov A."/>
            <person name="Andreopoulos B."/>
            <person name="Baker S."/>
            <person name="Barry K."/>
            <person name="Bills G."/>
            <person name="Bluhm B."/>
            <person name="Cannon C."/>
            <person name="Castanera R."/>
            <person name="Culley D."/>
            <person name="Daum C."/>
            <person name="Ezra D."/>
            <person name="Gonzalez J."/>
            <person name="Henrissat B."/>
            <person name="Kuo A."/>
            <person name="Liang C."/>
            <person name="Lipzen A."/>
            <person name="Lutzoni F."/>
            <person name="Magnuson J."/>
            <person name="Mondo S."/>
            <person name="Nolan M."/>
            <person name="Ohm R."/>
            <person name="Pangilinan J."/>
            <person name="Park H.-J."/>
            <person name="Ramirez L."/>
            <person name="Alfaro M."/>
            <person name="Sun H."/>
            <person name="Tritt A."/>
            <person name="Yoshinaga Y."/>
            <person name="Zwiers L.-H."/>
            <person name="Turgeon B."/>
            <person name="Goodwin S."/>
            <person name="Spatafora J."/>
            <person name="Crous P."/>
            <person name="Grigoriev I."/>
        </authorList>
    </citation>
    <scope>NUCLEOTIDE SEQUENCE</scope>
    <source>
        <strain evidence="10">CBS 133067</strain>
    </source>
</reference>
<keyword evidence="11" id="KW-1185">Reference proteome</keyword>
<keyword evidence="2" id="KW-0813">Transport</keyword>
<dbReference type="PANTHER" id="PTHR47797:SF1">
    <property type="entry name" value="CYTOCHROME B561 DOMAIN-CONTAINING PROTEIN-RELATED"/>
    <property type="match status" value="1"/>
</dbReference>
<feature type="non-terminal residue" evidence="10">
    <location>
        <position position="1"/>
    </location>
</feature>
<dbReference type="Pfam" id="PF10348">
    <property type="entry name" value="DUF2427"/>
    <property type="match status" value="1"/>
</dbReference>
<evidence type="ECO:0000256" key="4">
    <source>
        <dbReference type="ARBA" id="ARBA00022982"/>
    </source>
</evidence>
<comment type="caution">
    <text evidence="10">The sequence shown here is derived from an EMBL/GenBank/DDBJ whole genome shotgun (WGS) entry which is preliminary data.</text>
</comment>
<dbReference type="SMART" id="SM00664">
    <property type="entry name" value="DoH"/>
    <property type="match status" value="1"/>
</dbReference>
<organism evidence="10 11">
    <name type="scientific">Rhizodiscina lignyota</name>
    <dbReference type="NCBI Taxonomy" id="1504668"/>
    <lineage>
        <taxon>Eukaryota</taxon>
        <taxon>Fungi</taxon>
        <taxon>Dikarya</taxon>
        <taxon>Ascomycota</taxon>
        <taxon>Pezizomycotina</taxon>
        <taxon>Dothideomycetes</taxon>
        <taxon>Pleosporomycetidae</taxon>
        <taxon>Aulographales</taxon>
        <taxon>Rhizodiscinaceae</taxon>
        <taxon>Rhizodiscina</taxon>
    </lineage>
</organism>
<evidence type="ECO:0000256" key="6">
    <source>
        <dbReference type="ARBA" id="ARBA00023136"/>
    </source>
</evidence>
<protein>
    <submittedName>
        <fullName evidence="10">CBD9-like protein</fullName>
    </submittedName>
</protein>
<keyword evidence="3 7" id="KW-0812">Transmembrane</keyword>
<sequence>HSTDVNFTFTLTAVQKTGDLFFRLSVPNEWSWVAVGTGSQMKSALIFLTYANTNGKDIVLSPRIATGHSEPSYNSKINLSQVDPPSGDSHPNGVHDDTWFTSGICRNCTAPGLGANSIDLTSTSQPFIFAFGPQDKNPDSNSLSAPLRRHTAYGYFEMDMTKATVTSTDDDDISKITVPALGTGSNGASIQGDIHDDHETSSPIHAVLMCFAFLVAFPLGVFAARIMGKVAWHQAVQSVGMIIVIGGMGAGLYAGKFYNRSKHVTNGHQIFGLLIVALILVQWVLGFIHHRHYVKTQQPFKNGLFVKIHRVLGPVVMAAGVINGAFGFRFALTRWNLIYVPLVLVVIILLIASAGIKFFLGKKHRAKEQPTYGNAPPVYPNAPAPPYSGVGTFYPPPAQPYNDNNSWQATRSDIQLTSFEPERPKQMV</sequence>
<dbReference type="GO" id="GO:0016020">
    <property type="term" value="C:membrane"/>
    <property type="evidence" value="ECO:0007669"/>
    <property type="project" value="UniProtKB-SubCell"/>
</dbReference>
<feature type="transmembrane region" description="Helical" evidence="7">
    <location>
        <begin position="270"/>
        <end position="290"/>
    </location>
</feature>
<evidence type="ECO:0000256" key="2">
    <source>
        <dbReference type="ARBA" id="ARBA00022448"/>
    </source>
</evidence>
<dbReference type="InterPro" id="IPR006593">
    <property type="entry name" value="Cyt_b561/ferric_Rdtase_TM"/>
</dbReference>
<feature type="domain" description="DOMON" evidence="8">
    <location>
        <begin position="32"/>
        <end position="132"/>
    </location>
</feature>
<evidence type="ECO:0000259" key="9">
    <source>
        <dbReference type="SMART" id="SM00665"/>
    </source>
</evidence>
<dbReference type="Gene3D" id="2.60.40.1210">
    <property type="entry name" value="Cellobiose dehydrogenase, cytochrome domain"/>
    <property type="match status" value="1"/>
</dbReference>
<evidence type="ECO:0000313" key="11">
    <source>
        <dbReference type="Proteomes" id="UP000799772"/>
    </source>
</evidence>
<evidence type="ECO:0000259" key="8">
    <source>
        <dbReference type="SMART" id="SM00664"/>
    </source>
</evidence>
<dbReference type="Gene3D" id="1.20.120.1770">
    <property type="match status" value="1"/>
</dbReference>
<dbReference type="SMART" id="SM00665">
    <property type="entry name" value="B561"/>
    <property type="match status" value="1"/>
</dbReference>
<gene>
    <name evidence="10" type="ORF">NA57DRAFT_44243</name>
</gene>
<proteinExistence type="predicted"/>
<evidence type="ECO:0000313" key="10">
    <source>
        <dbReference type="EMBL" id="KAF2095422.1"/>
    </source>
</evidence>
<keyword evidence="4" id="KW-0249">Electron transport</keyword>
<evidence type="ECO:0000256" key="7">
    <source>
        <dbReference type="SAM" id="Phobius"/>
    </source>
</evidence>
<evidence type="ECO:0000256" key="3">
    <source>
        <dbReference type="ARBA" id="ARBA00022692"/>
    </source>
</evidence>
<feature type="transmembrane region" description="Helical" evidence="7">
    <location>
        <begin position="311"/>
        <end position="332"/>
    </location>
</feature>
<evidence type="ECO:0000256" key="5">
    <source>
        <dbReference type="ARBA" id="ARBA00022989"/>
    </source>
</evidence>
<dbReference type="CDD" id="cd09630">
    <property type="entry name" value="CDH_like_cytochrome"/>
    <property type="match status" value="1"/>
</dbReference>
<keyword evidence="5 7" id="KW-1133">Transmembrane helix</keyword>
<dbReference type="SUPFAM" id="SSF49344">
    <property type="entry name" value="CBD9-like"/>
    <property type="match status" value="1"/>
</dbReference>
<feature type="transmembrane region" description="Helical" evidence="7">
    <location>
        <begin position="239"/>
        <end position="258"/>
    </location>
</feature>
<dbReference type="Pfam" id="PF16010">
    <property type="entry name" value="CDH-cyt"/>
    <property type="match status" value="1"/>
</dbReference>
<dbReference type="Proteomes" id="UP000799772">
    <property type="component" value="Unassembled WGS sequence"/>
</dbReference>
<name>A0A9P4I939_9PEZI</name>
<dbReference type="AlphaFoldDB" id="A0A9P4I939"/>
<dbReference type="InterPro" id="IPR015920">
    <property type="entry name" value="Cellobiose_DH-like_cyt"/>
</dbReference>
<dbReference type="PANTHER" id="PTHR47797">
    <property type="entry name" value="DEHYDROGENASE, PUTATIVE (AFU_ORTHOLOGUE AFUA_8G05805)-RELATED"/>
    <property type="match status" value="1"/>
</dbReference>
<dbReference type="InterPro" id="IPR018825">
    <property type="entry name" value="DUF2427"/>
</dbReference>
<dbReference type="CDD" id="cd08760">
    <property type="entry name" value="Cyt_b561_FRRS1_like"/>
    <property type="match status" value="1"/>
</dbReference>
<feature type="domain" description="Cytochrome b561" evidence="9">
    <location>
        <begin position="204"/>
        <end position="328"/>
    </location>
</feature>
<feature type="transmembrane region" description="Helical" evidence="7">
    <location>
        <begin position="338"/>
        <end position="360"/>
    </location>
</feature>
<evidence type="ECO:0000256" key="1">
    <source>
        <dbReference type="ARBA" id="ARBA00004370"/>
    </source>
</evidence>
<dbReference type="InterPro" id="IPR005018">
    <property type="entry name" value="DOMON_domain"/>
</dbReference>
<accession>A0A9P4I939</accession>
<dbReference type="EMBL" id="ML978131">
    <property type="protein sequence ID" value="KAF2095422.1"/>
    <property type="molecule type" value="Genomic_DNA"/>
</dbReference>